<dbReference type="Gene3D" id="2.60.120.200">
    <property type="match status" value="1"/>
</dbReference>
<reference evidence="1" key="1">
    <citation type="submission" date="2022-10" db="EMBL/GenBank/DDBJ databases">
        <title>Catenovulum adriacola sp. nov. isolated in the Harbour of Susak.</title>
        <authorList>
            <person name="Schoch T."/>
            <person name="Reich S.J."/>
            <person name="Stoeferle S."/>
            <person name="Flaiz M."/>
            <person name="Kazda M."/>
            <person name="Riedel C.U."/>
            <person name="Duerre P."/>
        </authorList>
    </citation>
    <scope>NUCLEOTIDE SEQUENCE</scope>
    <source>
        <strain evidence="1">TS8</strain>
        <plasmid evidence="1">pCadTS8_2</plasmid>
    </source>
</reference>
<name>A0ABY7ASF8_9ALTE</name>
<dbReference type="EMBL" id="CP109967">
    <property type="protein sequence ID" value="WAJ72255.1"/>
    <property type="molecule type" value="Genomic_DNA"/>
</dbReference>
<evidence type="ECO:0000313" key="2">
    <source>
        <dbReference type="Proteomes" id="UP001163726"/>
    </source>
</evidence>
<evidence type="ECO:0000313" key="1">
    <source>
        <dbReference type="EMBL" id="WAJ72255.1"/>
    </source>
</evidence>
<dbReference type="RefSeq" id="WP_268076970.1">
    <property type="nucleotide sequence ID" value="NZ_CP109967.1"/>
</dbReference>
<geneLocation type="plasmid" evidence="1 2">
    <name>pCadTS8_2</name>
</geneLocation>
<proteinExistence type="predicted"/>
<evidence type="ECO:0008006" key="3">
    <source>
        <dbReference type="Google" id="ProtNLM"/>
    </source>
</evidence>
<gene>
    <name evidence="1" type="ORF">OLW01_16060</name>
</gene>
<keyword evidence="2" id="KW-1185">Reference proteome</keyword>
<organism evidence="1 2">
    <name type="scientific">Catenovulum adriaticum</name>
    <dbReference type="NCBI Taxonomy" id="2984846"/>
    <lineage>
        <taxon>Bacteria</taxon>
        <taxon>Pseudomonadati</taxon>
        <taxon>Pseudomonadota</taxon>
        <taxon>Gammaproteobacteria</taxon>
        <taxon>Alteromonadales</taxon>
        <taxon>Alteromonadaceae</taxon>
        <taxon>Catenovulum</taxon>
    </lineage>
</organism>
<dbReference type="Proteomes" id="UP001163726">
    <property type="component" value="Plasmid pCadTS8_2"/>
</dbReference>
<accession>A0ABY7ASF8</accession>
<dbReference type="PROSITE" id="PS51257">
    <property type="entry name" value="PROKAR_LIPOPROTEIN"/>
    <property type="match status" value="1"/>
</dbReference>
<protein>
    <recommendedName>
        <fullName evidence="3">Polysaccharide lyase-like protein</fullName>
    </recommendedName>
</protein>
<sequence>MRYKNEWLTVFSLALITGCGSSGENQDKGQTDNVEKPAEIVVSTTKLEADGPDTGLNAYQLIIDKFGPGSIESPDLYESDHQTDTHIIEQTDDIVGPHFVFKMHKEQDGNKGEYIDRQRNEIKIFDRSDNALKGFEGETFEYAWLFKVDSQLELSKNFSHFFQLKAVGGDSSHPILTLTGVEKSGKNTLQIRYSPYVSDQILVAKDWLEFTDKWLSVTCRVTYGEFGQLTFEIKDYLDDSVLLSVNRTNLDLWRGTKNSDFVRPKWGIYRSLSNSESLREDEETVRFANFSITELVIE</sequence>
<keyword evidence="1" id="KW-0614">Plasmid</keyword>